<evidence type="ECO:0000256" key="9">
    <source>
        <dbReference type="ARBA" id="ARBA00022737"/>
    </source>
</evidence>
<comment type="subcellular location">
    <subcellularLocation>
        <location evidence="1">Cytoplasm</location>
    </subcellularLocation>
</comment>
<evidence type="ECO:0000256" key="10">
    <source>
        <dbReference type="ARBA" id="ARBA00023192"/>
    </source>
</evidence>
<dbReference type="FunFam" id="1.10.3130.10:FF:000003">
    <property type="entry name" value="Serine acetyltransferase"/>
    <property type="match status" value="1"/>
</dbReference>
<accession>A0A7C3HCG7</accession>
<dbReference type="InterPro" id="IPR045304">
    <property type="entry name" value="LbH_SAT"/>
</dbReference>
<dbReference type="NCBIfam" id="NF041874">
    <property type="entry name" value="EPS_EpsC"/>
    <property type="match status" value="1"/>
</dbReference>
<evidence type="ECO:0000256" key="5">
    <source>
        <dbReference type="ARBA" id="ARBA00018522"/>
    </source>
</evidence>
<dbReference type="EMBL" id="DSWI01000035">
    <property type="protein sequence ID" value="HFG21817.1"/>
    <property type="molecule type" value="Genomic_DNA"/>
</dbReference>
<keyword evidence="11 13" id="KW-0012">Acyltransferase</keyword>
<dbReference type="FunFam" id="2.160.10.10:FF:000007">
    <property type="entry name" value="Serine acetyltransferase"/>
    <property type="match status" value="1"/>
</dbReference>
<dbReference type="GO" id="GO:0006535">
    <property type="term" value="P:cysteine biosynthetic process from serine"/>
    <property type="evidence" value="ECO:0007669"/>
    <property type="project" value="InterPro"/>
</dbReference>
<dbReference type="InterPro" id="IPR010493">
    <property type="entry name" value="Ser_AcTrfase_N"/>
</dbReference>
<keyword evidence="8 13" id="KW-0808">Transferase</keyword>
<dbReference type="GO" id="GO:0009001">
    <property type="term" value="F:serine O-acetyltransferase activity"/>
    <property type="evidence" value="ECO:0007669"/>
    <property type="project" value="UniProtKB-EC"/>
</dbReference>
<dbReference type="PIRSF" id="PIRSF000441">
    <property type="entry name" value="CysE"/>
    <property type="match status" value="1"/>
</dbReference>
<gene>
    <name evidence="15" type="primary">cysE</name>
    <name evidence="15" type="ORF">ENS82_14090</name>
</gene>
<dbReference type="AlphaFoldDB" id="A0A7C3HCG7"/>
<dbReference type="InterPro" id="IPR005881">
    <property type="entry name" value="Ser_O-AcTrfase"/>
</dbReference>
<sequence length="211" mass="23003">MECKLTARLKEDWLSLISRQGWFCLECPRMVSIVERFREDVQAVLDRDPAARGALEAILFSPGMHALWMHRLNHWLWRANFKLLARILAHFTRMFTGVEIHPGARIGRRVVIDHGMGIVIGETAEVGDDVLMYHGVTLGGTGFTREKRHPTIGKGVLLGAHAVVLGPIVIGDGAKIGAGAVVTKPVPPGATAIGNPAQIIVREEALEAVEA</sequence>
<reference evidence="15" key="1">
    <citation type="journal article" date="2020" name="mSystems">
        <title>Genome- and Community-Level Interaction Insights into Carbon Utilization and Element Cycling Functions of Hydrothermarchaeota in Hydrothermal Sediment.</title>
        <authorList>
            <person name="Zhou Z."/>
            <person name="Liu Y."/>
            <person name="Xu W."/>
            <person name="Pan J."/>
            <person name="Luo Z.H."/>
            <person name="Li M."/>
        </authorList>
    </citation>
    <scope>NUCLEOTIDE SEQUENCE [LARGE SCALE GENOMIC DNA]</scope>
    <source>
        <strain evidence="15">SpSt-524</strain>
    </source>
</reference>
<evidence type="ECO:0000256" key="12">
    <source>
        <dbReference type="ARBA" id="ARBA00049486"/>
    </source>
</evidence>
<evidence type="ECO:0000256" key="3">
    <source>
        <dbReference type="ARBA" id="ARBA00007274"/>
    </source>
</evidence>
<evidence type="ECO:0000259" key="14">
    <source>
        <dbReference type="Pfam" id="PF06426"/>
    </source>
</evidence>
<dbReference type="InterPro" id="IPR053376">
    <property type="entry name" value="Serine_acetyltransferase"/>
</dbReference>
<keyword evidence="7" id="KW-0028">Amino-acid biosynthesis</keyword>
<dbReference type="InterPro" id="IPR018357">
    <property type="entry name" value="Hexapep_transf_CS"/>
</dbReference>
<dbReference type="PROSITE" id="PS00101">
    <property type="entry name" value="HEXAPEP_TRANSFERASES"/>
    <property type="match status" value="1"/>
</dbReference>
<dbReference type="InterPro" id="IPR001451">
    <property type="entry name" value="Hexapep"/>
</dbReference>
<evidence type="ECO:0000256" key="13">
    <source>
        <dbReference type="PIRNR" id="PIRNR000441"/>
    </source>
</evidence>
<dbReference type="Gene3D" id="2.160.10.10">
    <property type="entry name" value="Hexapeptide repeat proteins"/>
    <property type="match status" value="1"/>
</dbReference>
<dbReference type="UniPathway" id="UPA00136">
    <property type="reaction ID" value="UER00199"/>
</dbReference>
<keyword evidence="9" id="KW-0677">Repeat</keyword>
<protein>
    <recommendedName>
        <fullName evidence="5 13">Serine acetyltransferase</fullName>
        <ecNumber evidence="4 13">2.3.1.30</ecNumber>
    </recommendedName>
</protein>
<dbReference type="SUPFAM" id="SSF51161">
    <property type="entry name" value="Trimeric LpxA-like enzymes"/>
    <property type="match status" value="1"/>
</dbReference>
<dbReference type="PANTHER" id="PTHR42811">
    <property type="entry name" value="SERINE ACETYLTRANSFERASE"/>
    <property type="match status" value="1"/>
</dbReference>
<name>A0A7C3HCG7_MEIRU</name>
<keyword evidence="10" id="KW-0198">Cysteine biosynthesis</keyword>
<dbReference type="GO" id="GO:0005737">
    <property type="term" value="C:cytoplasm"/>
    <property type="evidence" value="ECO:0007669"/>
    <property type="project" value="UniProtKB-SubCell"/>
</dbReference>
<evidence type="ECO:0000256" key="8">
    <source>
        <dbReference type="ARBA" id="ARBA00022679"/>
    </source>
</evidence>
<comment type="catalytic activity">
    <reaction evidence="12 13">
        <text>L-serine + acetyl-CoA = O-acetyl-L-serine + CoA</text>
        <dbReference type="Rhea" id="RHEA:24560"/>
        <dbReference type="ChEBI" id="CHEBI:33384"/>
        <dbReference type="ChEBI" id="CHEBI:57287"/>
        <dbReference type="ChEBI" id="CHEBI:57288"/>
        <dbReference type="ChEBI" id="CHEBI:58340"/>
        <dbReference type="EC" id="2.3.1.30"/>
    </reaction>
</comment>
<dbReference type="CDD" id="cd03354">
    <property type="entry name" value="LbH_SAT"/>
    <property type="match status" value="1"/>
</dbReference>
<evidence type="ECO:0000313" key="15">
    <source>
        <dbReference type="EMBL" id="HFG21817.1"/>
    </source>
</evidence>
<feature type="domain" description="Serine acetyltransferase N-terminal" evidence="14">
    <location>
        <begin position="5"/>
        <end position="67"/>
    </location>
</feature>
<comment type="caution">
    <text evidence="15">The sequence shown here is derived from an EMBL/GenBank/DDBJ whole genome shotgun (WGS) entry which is preliminary data.</text>
</comment>
<dbReference type="InterPro" id="IPR011004">
    <property type="entry name" value="Trimer_LpxA-like_sf"/>
</dbReference>
<dbReference type="Pfam" id="PF06426">
    <property type="entry name" value="SATase_N"/>
    <property type="match status" value="1"/>
</dbReference>
<evidence type="ECO:0000256" key="11">
    <source>
        <dbReference type="ARBA" id="ARBA00023315"/>
    </source>
</evidence>
<evidence type="ECO:0000256" key="4">
    <source>
        <dbReference type="ARBA" id="ARBA00013266"/>
    </source>
</evidence>
<evidence type="ECO:0000256" key="7">
    <source>
        <dbReference type="ARBA" id="ARBA00022605"/>
    </source>
</evidence>
<dbReference type="InterPro" id="IPR042122">
    <property type="entry name" value="Ser_AcTrfase_N_sf"/>
</dbReference>
<dbReference type="NCBIfam" id="TIGR01172">
    <property type="entry name" value="cysE"/>
    <property type="match status" value="1"/>
</dbReference>
<comment type="similarity">
    <text evidence="3 13">Belongs to the transferase hexapeptide repeat family.</text>
</comment>
<evidence type="ECO:0000256" key="2">
    <source>
        <dbReference type="ARBA" id="ARBA00004876"/>
    </source>
</evidence>
<organism evidence="15">
    <name type="scientific">Meiothermus ruber</name>
    <dbReference type="NCBI Taxonomy" id="277"/>
    <lineage>
        <taxon>Bacteria</taxon>
        <taxon>Thermotogati</taxon>
        <taxon>Deinococcota</taxon>
        <taxon>Deinococci</taxon>
        <taxon>Thermales</taxon>
        <taxon>Thermaceae</taxon>
        <taxon>Meiothermus</taxon>
    </lineage>
</organism>
<dbReference type="Pfam" id="PF00132">
    <property type="entry name" value="Hexapep"/>
    <property type="match status" value="1"/>
</dbReference>
<dbReference type="EC" id="2.3.1.30" evidence="4 13"/>
<proteinExistence type="inferred from homology"/>
<evidence type="ECO:0000256" key="1">
    <source>
        <dbReference type="ARBA" id="ARBA00004496"/>
    </source>
</evidence>
<evidence type="ECO:0000256" key="6">
    <source>
        <dbReference type="ARBA" id="ARBA00022490"/>
    </source>
</evidence>
<comment type="pathway">
    <text evidence="2">Amino-acid biosynthesis; L-cysteine biosynthesis; L-cysteine from L-serine: step 1/2.</text>
</comment>
<keyword evidence="6" id="KW-0963">Cytoplasm</keyword>
<dbReference type="Gene3D" id="1.10.3130.10">
    <property type="entry name" value="serine acetyltransferase, domain 1"/>
    <property type="match status" value="1"/>
</dbReference>